<protein>
    <submittedName>
        <fullName evidence="1 2">NACHT, LRR and PYD domains-containing protein 12-like isoform X5</fullName>
    </submittedName>
</protein>
<dbReference type="Proteomes" id="UP000030765">
    <property type="component" value="Unassembled WGS sequence"/>
</dbReference>
<dbReference type="EMBL" id="ATLV01014901">
    <property type="status" value="NOT_ANNOTATED_CDS"/>
    <property type="molecule type" value="Genomic_DNA"/>
</dbReference>
<sequence length="69" mass="7774">MEPAEAESHNRRYKGAVLRHRYRAGERKKGHGEAVAKVTGRAPGLKEEKLFFVDREMTDKFGSQVAKGC</sequence>
<accession>A0A084VNT3</accession>
<dbReference type="EnsemblMetazoa" id="ASIC007079-RA">
    <property type="protein sequence ID" value="ASIC007079-PA"/>
    <property type="gene ID" value="ASIC007079"/>
</dbReference>
<proteinExistence type="predicted"/>
<reference evidence="1 3" key="1">
    <citation type="journal article" date="2014" name="BMC Genomics">
        <title>Genome sequence of Anopheles sinensis provides insight into genetics basis of mosquito competence for malaria parasites.</title>
        <authorList>
            <person name="Zhou D."/>
            <person name="Zhang D."/>
            <person name="Ding G."/>
            <person name="Shi L."/>
            <person name="Hou Q."/>
            <person name="Ye Y."/>
            <person name="Xu Y."/>
            <person name="Zhou H."/>
            <person name="Xiong C."/>
            <person name="Li S."/>
            <person name="Yu J."/>
            <person name="Hong S."/>
            <person name="Yu X."/>
            <person name="Zou P."/>
            <person name="Chen C."/>
            <person name="Chang X."/>
            <person name="Wang W."/>
            <person name="Lv Y."/>
            <person name="Sun Y."/>
            <person name="Ma L."/>
            <person name="Shen B."/>
            <person name="Zhu C."/>
        </authorList>
    </citation>
    <scope>NUCLEOTIDE SEQUENCE [LARGE SCALE GENOMIC DNA]</scope>
</reference>
<name>A0A084VNT3_ANOSI</name>
<organism evidence="1">
    <name type="scientific">Anopheles sinensis</name>
    <name type="common">Mosquito</name>
    <dbReference type="NCBI Taxonomy" id="74873"/>
    <lineage>
        <taxon>Eukaryota</taxon>
        <taxon>Metazoa</taxon>
        <taxon>Ecdysozoa</taxon>
        <taxon>Arthropoda</taxon>
        <taxon>Hexapoda</taxon>
        <taxon>Insecta</taxon>
        <taxon>Pterygota</taxon>
        <taxon>Neoptera</taxon>
        <taxon>Endopterygota</taxon>
        <taxon>Diptera</taxon>
        <taxon>Nematocera</taxon>
        <taxon>Culicoidea</taxon>
        <taxon>Culicidae</taxon>
        <taxon>Anophelinae</taxon>
        <taxon>Anopheles</taxon>
    </lineage>
</organism>
<dbReference type="EMBL" id="KE524995">
    <property type="protein sequence ID" value="KFB39627.1"/>
    <property type="molecule type" value="Genomic_DNA"/>
</dbReference>
<dbReference type="VEuPathDB" id="VectorBase:ASIC007079"/>
<reference evidence="2" key="2">
    <citation type="submission" date="2020-05" db="UniProtKB">
        <authorList>
            <consortium name="EnsemblMetazoa"/>
        </authorList>
    </citation>
    <scope>IDENTIFICATION</scope>
</reference>
<evidence type="ECO:0000313" key="3">
    <source>
        <dbReference type="Proteomes" id="UP000030765"/>
    </source>
</evidence>
<evidence type="ECO:0000313" key="1">
    <source>
        <dbReference type="EMBL" id="KFB39627.1"/>
    </source>
</evidence>
<gene>
    <name evidence="1" type="ORF">ZHAS_00007079</name>
</gene>
<dbReference type="AlphaFoldDB" id="A0A084VNT3"/>
<keyword evidence="3" id="KW-1185">Reference proteome</keyword>
<evidence type="ECO:0000313" key="2">
    <source>
        <dbReference type="EnsemblMetazoa" id="ASIC007079-PA"/>
    </source>
</evidence>